<dbReference type="AlphaFoldDB" id="B9E8R3"/>
<dbReference type="SUPFAM" id="SSF46894">
    <property type="entry name" value="C-terminal effector domain of the bipartite response regulators"/>
    <property type="match status" value="1"/>
</dbReference>
<dbReference type="OrthoDB" id="2417484at2"/>
<evidence type="ECO:0000256" key="1">
    <source>
        <dbReference type="ARBA" id="ARBA00023015"/>
    </source>
</evidence>
<keyword evidence="2" id="KW-0804">Transcription</keyword>
<evidence type="ECO:0000256" key="2">
    <source>
        <dbReference type="ARBA" id="ARBA00023163"/>
    </source>
</evidence>
<accession>B9E8R3</accession>
<evidence type="ECO:0000313" key="3">
    <source>
        <dbReference type="EMBL" id="BAH18581.1"/>
    </source>
</evidence>
<proteinExistence type="predicted"/>
<keyword evidence="1" id="KW-0805">Transcription regulation</keyword>
<dbReference type="InterPro" id="IPR016032">
    <property type="entry name" value="Sig_transdc_resp-reg_C-effctor"/>
</dbReference>
<dbReference type="GO" id="GO:0003700">
    <property type="term" value="F:DNA-binding transcription factor activity"/>
    <property type="evidence" value="ECO:0007669"/>
    <property type="project" value="InterPro"/>
</dbReference>
<organism evidence="3 4">
    <name type="scientific">Macrococcus caseolyticus (strain JCSC5402)</name>
    <name type="common">Macrococcoides caseolyticum</name>
    <dbReference type="NCBI Taxonomy" id="458233"/>
    <lineage>
        <taxon>Bacteria</taxon>
        <taxon>Bacillati</taxon>
        <taxon>Bacillota</taxon>
        <taxon>Bacilli</taxon>
        <taxon>Bacillales</taxon>
        <taxon>Staphylococcaceae</taxon>
        <taxon>Macrococcoides</taxon>
    </lineage>
</organism>
<dbReference type="SUPFAM" id="SSF88946">
    <property type="entry name" value="Sigma2 domain of RNA polymerase sigma factors"/>
    <property type="match status" value="1"/>
</dbReference>
<evidence type="ECO:0000313" key="4">
    <source>
        <dbReference type="Proteomes" id="UP000001383"/>
    </source>
</evidence>
<sequence>MLKTYLTLLCEQSSPYAVMTLEEIVYEIQNGNLDYFEALVVRMQNGMEVYIRKYYYIERSIVYQQCLITLYETALNYKKERNDSFERYYYHMLKFALLNMIKQNKGVRDIEEISIDMVDRYNRPVAEHIIDVNALRPEVMSEYHALTDALTPVNLKLSLLESKVLGYVQEGLSIKAMALLEDESIKTIQNAIVRLKRKIRKHLLDDGDV</sequence>
<dbReference type="GO" id="GO:0006352">
    <property type="term" value="P:DNA-templated transcription initiation"/>
    <property type="evidence" value="ECO:0007669"/>
    <property type="project" value="InterPro"/>
</dbReference>
<dbReference type="InterPro" id="IPR013325">
    <property type="entry name" value="RNA_pol_sigma_r2"/>
</dbReference>
<dbReference type="HOGENOM" id="CLU_1314176_0_0_9"/>
<dbReference type="Proteomes" id="UP000001383">
    <property type="component" value="Chromosome"/>
</dbReference>
<reference evidence="3 4" key="1">
    <citation type="journal article" date="2009" name="J. Bacteriol.">
        <title>Complete genome sequence of Macrococcus caseolyticus strain JCSCS5402, reflecting the ancestral genome of the human-pathogenic staphylococci.</title>
        <authorList>
            <person name="Baba T."/>
            <person name="Kuwahara-Arai K."/>
            <person name="Uchiyama I."/>
            <person name="Takeuchi F."/>
            <person name="Ito T."/>
            <person name="Hiramatsu K."/>
        </authorList>
    </citation>
    <scope>NUCLEOTIDE SEQUENCE [LARGE SCALE GENOMIC DNA]</scope>
    <source>
        <strain evidence="3 4">JCSC5402</strain>
    </source>
</reference>
<dbReference type="GO" id="GO:0003677">
    <property type="term" value="F:DNA binding"/>
    <property type="evidence" value="ECO:0007669"/>
    <property type="project" value="InterPro"/>
</dbReference>
<protein>
    <recommendedName>
        <fullName evidence="5">RNA polymerase sigma factor SigS</fullName>
    </recommendedName>
</protein>
<gene>
    <name evidence="3" type="ordered locus">MCCL_1874</name>
</gene>
<dbReference type="EMBL" id="AP009484">
    <property type="protein sequence ID" value="BAH18581.1"/>
    <property type="molecule type" value="Genomic_DNA"/>
</dbReference>
<dbReference type="STRING" id="458233.MCCL_1874"/>
<dbReference type="KEGG" id="mcl:MCCL_1874"/>
<dbReference type="RefSeq" id="WP_015912373.1">
    <property type="nucleotide sequence ID" value="NC_011999.1"/>
</dbReference>
<name>B9E8R3_MACCJ</name>
<evidence type="ECO:0008006" key="5">
    <source>
        <dbReference type="Google" id="ProtNLM"/>
    </source>
</evidence>